<gene>
    <name evidence="2" type="ORF">E1I69_02040</name>
</gene>
<dbReference type="STRING" id="1033734.GCA_000285535_04082"/>
<dbReference type="Pfam" id="PF17881">
    <property type="entry name" value="TseB"/>
    <property type="match status" value="1"/>
</dbReference>
<dbReference type="Gene3D" id="3.10.450.40">
    <property type="match status" value="2"/>
</dbReference>
<evidence type="ECO:0000313" key="2">
    <source>
        <dbReference type="EMBL" id="THE15118.1"/>
    </source>
</evidence>
<proteinExistence type="predicted"/>
<comment type="caution">
    <text evidence="2">The sequence shown here is derived from an EMBL/GenBank/DDBJ whole genome shotgun (WGS) entry which is preliminary data.</text>
</comment>
<evidence type="ECO:0000259" key="1">
    <source>
        <dbReference type="Pfam" id="PF17881"/>
    </source>
</evidence>
<feature type="domain" description="Cell wall elongation regulator TseB-like" evidence="1">
    <location>
        <begin position="40"/>
        <end position="81"/>
    </location>
</feature>
<accession>A0A4S3PZ46</accession>
<protein>
    <submittedName>
        <fullName evidence="2">Peptidase M4</fullName>
    </submittedName>
</protein>
<dbReference type="AlphaFoldDB" id="A0A4S3PZ46"/>
<dbReference type="EMBL" id="SLUB01000002">
    <property type="protein sequence ID" value="THE15118.1"/>
    <property type="molecule type" value="Genomic_DNA"/>
</dbReference>
<keyword evidence="3" id="KW-1185">Reference proteome</keyword>
<dbReference type="OrthoDB" id="2381181at2"/>
<dbReference type="Proteomes" id="UP000306477">
    <property type="component" value="Unassembled WGS sequence"/>
</dbReference>
<dbReference type="RefSeq" id="WP_136377971.1">
    <property type="nucleotide sequence ID" value="NZ_SLUB01000002.1"/>
</dbReference>
<dbReference type="InterPro" id="IPR046350">
    <property type="entry name" value="Cystatin_sf"/>
</dbReference>
<sequence>MKKWIIGILVVLLVLIIWKGVTIYQKALEPLNNAEAKGNKIALEKTQMETIEDSYTYLGTKAYQVVIGKNAKDEAMIAWIPLDKGEIVTRYKREGISENEALTILKSERDPQEIRSVKLGIEDNNPIWEIIYIGSDNRLTYHKLYFENGKYRNSIKP</sequence>
<dbReference type="InterPro" id="IPR041401">
    <property type="entry name" value="TseB-like_dom"/>
</dbReference>
<dbReference type="SUPFAM" id="SSF54403">
    <property type="entry name" value="Cystatin/monellin"/>
    <property type="match status" value="2"/>
</dbReference>
<reference evidence="2 3" key="1">
    <citation type="journal article" date="2019" name="Indoor Air">
        <title>Impacts of indoor surface finishes on bacterial viability.</title>
        <authorList>
            <person name="Hu J."/>
            <person name="Maamar S.B."/>
            <person name="Glawe A.J."/>
            <person name="Gottel N."/>
            <person name="Gilbert J.A."/>
            <person name="Hartmann E.M."/>
        </authorList>
    </citation>
    <scope>NUCLEOTIDE SEQUENCE [LARGE SCALE GENOMIC DNA]</scope>
    <source>
        <strain evidence="2 3">AF060A6</strain>
    </source>
</reference>
<name>A0A4S3PZ46_9BACI</name>
<organism evidence="2 3">
    <name type="scientific">Bacillus timonensis</name>
    <dbReference type="NCBI Taxonomy" id="1033734"/>
    <lineage>
        <taxon>Bacteria</taxon>
        <taxon>Bacillati</taxon>
        <taxon>Bacillota</taxon>
        <taxon>Bacilli</taxon>
        <taxon>Bacillales</taxon>
        <taxon>Bacillaceae</taxon>
        <taxon>Bacillus</taxon>
    </lineage>
</organism>
<evidence type="ECO:0000313" key="3">
    <source>
        <dbReference type="Proteomes" id="UP000306477"/>
    </source>
</evidence>